<dbReference type="OrthoDB" id="5836119at2759"/>
<dbReference type="InterPro" id="IPR007811">
    <property type="entry name" value="RPC4"/>
</dbReference>
<dbReference type="AlphaFoldDB" id="A0A9Q3B8H3"/>
<evidence type="ECO:0000256" key="4">
    <source>
        <dbReference type="ARBA" id="ARBA00023242"/>
    </source>
</evidence>
<dbReference type="Proteomes" id="UP000765509">
    <property type="component" value="Unassembled WGS sequence"/>
</dbReference>
<keyword evidence="2" id="KW-0240">DNA-directed RNA polymerase</keyword>
<evidence type="ECO:0000256" key="5">
    <source>
        <dbReference type="SAM" id="MobiDB-lite"/>
    </source>
</evidence>
<evidence type="ECO:0000256" key="1">
    <source>
        <dbReference type="ARBA" id="ARBA00004123"/>
    </source>
</evidence>
<sequence>MEPSGSRARGRISRARGRGRGRAMESHNLDQPPLDPMLNELSDIPVTSTIQLSAPSFPPTTGEKPAIGSSSMAKFKPKMVKRVEKSETPVEGEISQGESFRGGRGRGRGAERGGRGRPEIVMTASGAFAMGPAEGGPRTGRFSQGPTRSGMRKIDNSVASADGKSKAGTASRSGTITPWNGAPEGIFELYSDPDDNASQSGEGKADDTDRITMADLNDITLEQPMAPVSLPWDPKRIAEREKMIQARNEKVAKLTRMKLKQEQDLDIKPHSLSTTPITISTPSRQSHSMSTGPESVVKREELEERESEAMKQDIKLKQEQREELTKVGKQLLRLAVTTPNSQQNVESSNETINGTSLYIFQFPRQFPKFKNPEIITPEQANEQTEQKVATGARPKTLKKKKPGPDDWMGWGKGGRRTECMGVPVGEETKTIEGQIGELVIRRSGRVQMLIGDVAYDVLPGAQPTFHQEVAVIDPKPDGKFRAMFVLGSTNQKFLVAPDVSSLLQRAQTEAPTGSLAQPC</sequence>
<evidence type="ECO:0008006" key="8">
    <source>
        <dbReference type="Google" id="ProtNLM"/>
    </source>
</evidence>
<dbReference type="PANTHER" id="PTHR13408">
    <property type="entry name" value="DNA-DIRECTED RNA POLYMERASE III"/>
    <property type="match status" value="1"/>
</dbReference>
<dbReference type="GO" id="GO:0003677">
    <property type="term" value="F:DNA binding"/>
    <property type="evidence" value="ECO:0007669"/>
    <property type="project" value="InterPro"/>
</dbReference>
<dbReference type="Pfam" id="PF05132">
    <property type="entry name" value="RNA_pol_Rpc4"/>
    <property type="match status" value="1"/>
</dbReference>
<feature type="compositionally biased region" description="Polar residues" evidence="5">
    <location>
        <begin position="45"/>
        <end position="54"/>
    </location>
</feature>
<evidence type="ECO:0000313" key="7">
    <source>
        <dbReference type="Proteomes" id="UP000765509"/>
    </source>
</evidence>
<feature type="compositionally biased region" description="Basic residues" evidence="5">
    <location>
        <begin position="8"/>
        <end position="21"/>
    </location>
</feature>
<keyword evidence="3" id="KW-0804">Transcription</keyword>
<dbReference type="EMBL" id="AVOT02000046">
    <property type="protein sequence ID" value="MBW0460684.1"/>
    <property type="molecule type" value="Genomic_DNA"/>
</dbReference>
<dbReference type="GO" id="GO:0042797">
    <property type="term" value="P:tRNA transcription by RNA polymerase III"/>
    <property type="evidence" value="ECO:0007669"/>
    <property type="project" value="TreeGrafter"/>
</dbReference>
<evidence type="ECO:0000313" key="6">
    <source>
        <dbReference type="EMBL" id="MBW0460684.1"/>
    </source>
</evidence>
<dbReference type="GO" id="GO:0005666">
    <property type="term" value="C:RNA polymerase III complex"/>
    <property type="evidence" value="ECO:0007669"/>
    <property type="project" value="InterPro"/>
</dbReference>
<feature type="compositionally biased region" description="Basic and acidic residues" evidence="5">
    <location>
        <begin position="260"/>
        <end position="269"/>
    </location>
</feature>
<feature type="compositionally biased region" description="Polar residues" evidence="5">
    <location>
        <begin position="168"/>
        <end position="178"/>
    </location>
</feature>
<keyword evidence="7" id="KW-1185">Reference proteome</keyword>
<feature type="region of interest" description="Disordered" evidence="5">
    <location>
        <begin position="1"/>
        <end position="211"/>
    </location>
</feature>
<dbReference type="PANTHER" id="PTHR13408:SF0">
    <property type="entry name" value="DNA-DIRECTED RNA POLYMERASE III SUBUNIT RPC4"/>
    <property type="match status" value="1"/>
</dbReference>
<feature type="compositionally biased region" description="Basic and acidic residues" evidence="5">
    <location>
        <begin position="108"/>
        <end position="118"/>
    </location>
</feature>
<feature type="compositionally biased region" description="Low complexity" evidence="5">
    <location>
        <begin position="271"/>
        <end position="283"/>
    </location>
</feature>
<evidence type="ECO:0000256" key="2">
    <source>
        <dbReference type="ARBA" id="ARBA00022478"/>
    </source>
</evidence>
<proteinExistence type="predicted"/>
<feature type="region of interest" description="Disordered" evidence="5">
    <location>
        <begin position="260"/>
        <end position="309"/>
    </location>
</feature>
<name>A0A9Q3B8H3_9BASI</name>
<comment type="caution">
    <text evidence="6">The sequence shown here is derived from an EMBL/GenBank/DDBJ whole genome shotgun (WGS) entry which is preliminary data.</text>
</comment>
<reference evidence="6" key="1">
    <citation type="submission" date="2021-03" db="EMBL/GenBank/DDBJ databases">
        <title>Draft genome sequence of rust myrtle Austropuccinia psidii MF-1, a brazilian biotype.</title>
        <authorList>
            <person name="Quecine M.C."/>
            <person name="Pachon D.M.R."/>
            <person name="Bonatelli M.L."/>
            <person name="Correr F.H."/>
            <person name="Franceschini L.M."/>
            <person name="Leite T.F."/>
            <person name="Margarido G.R.A."/>
            <person name="Almeida C.A."/>
            <person name="Ferrarezi J.A."/>
            <person name="Labate C.A."/>
        </authorList>
    </citation>
    <scope>NUCLEOTIDE SEQUENCE</scope>
    <source>
        <strain evidence="6">MF-1</strain>
    </source>
</reference>
<comment type="subcellular location">
    <subcellularLocation>
        <location evidence="1">Nucleus</location>
    </subcellularLocation>
</comment>
<keyword evidence="4" id="KW-0539">Nucleus</keyword>
<feature type="region of interest" description="Disordered" evidence="5">
    <location>
        <begin position="380"/>
        <end position="418"/>
    </location>
</feature>
<accession>A0A9Q3B8H3</accession>
<organism evidence="6 7">
    <name type="scientific">Austropuccinia psidii MF-1</name>
    <dbReference type="NCBI Taxonomy" id="1389203"/>
    <lineage>
        <taxon>Eukaryota</taxon>
        <taxon>Fungi</taxon>
        <taxon>Dikarya</taxon>
        <taxon>Basidiomycota</taxon>
        <taxon>Pucciniomycotina</taxon>
        <taxon>Pucciniomycetes</taxon>
        <taxon>Pucciniales</taxon>
        <taxon>Sphaerophragmiaceae</taxon>
        <taxon>Austropuccinia</taxon>
    </lineage>
</organism>
<feature type="compositionally biased region" description="Basic and acidic residues" evidence="5">
    <location>
        <begin position="296"/>
        <end position="309"/>
    </location>
</feature>
<evidence type="ECO:0000256" key="3">
    <source>
        <dbReference type="ARBA" id="ARBA00023163"/>
    </source>
</evidence>
<protein>
    <recommendedName>
        <fullName evidence="8">DNA-directed RNA polymerase III subunit RPC4</fullName>
    </recommendedName>
</protein>
<gene>
    <name evidence="6" type="ORF">O181_000399</name>
</gene>
<feature type="compositionally biased region" description="Polar residues" evidence="5">
    <location>
        <begin position="284"/>
        <end position="293"/>
    </location>
</feature>